<dbReference type="Pfam" id="PF00782">
    <property type="entry name" value="DSPc"/>
    <property type="match status" value="1"/>
</dbReference>
<dbReference type="FunFam" id="3.90.190.10:FF:000056">
    <property type="entry name" value="Dual specificity phosphatase 12"/>
    <property type="match status" value="1"/>
</dbReference>
<reference evidence="17" key="1">
    <citation type="submission" date="2025-08" db="UniProtKB">
        <authorList>
            <consortium name="Ensembl"/>
        </authorList>
    </citation>
    <scope>IDENTIFICATION</scope>
</reference>
<comment type="function">
    <text evidence="13">Dual specificity phosphatase; can dephosphorylate both phosphotyrosine and phosphoserine or phosphothreonine residues. Can dephosphorylate glucokinase (in vitro). Has phosphatase activity with the synthetic substrate 6,8-difluoro-4-methylumbelliferyl phosphate and other in vitro substrates.</text>
</comment>
<dbReference type="InterPro" id="IPR000340">
    <property type="entry name" value="Dual-sp_phosphatase_cat-dom"/>
</dbReference>
<dbReference type="SMART" id="SM00195">
    <property type="entry name" value="DSPc"/>
    <property type="match status" value="1"/>
</dbReference>
<dbReference type="PANTHER" id="PTHR45848">
    <property type="entry name" value="DUAL SPECIFICITY PROTEIN PHOSPHATASE 12 FAMILY MEMBER"/>
    <property type="match status" value="1"/>
</dbReference>
<evidence type="ECO:0000256" key="7">
    <source>
        <dbReference type="ARBA" id="ARBA00022801"/>
    </source>
</evidence>
<evidence type="ECO:0000256" key="4">
    <source>
        <dbReference type="ARBA" id="ARBA00013064"/>
    </source>
</evidence>
<keyword evidence="18" id="KW-1185">Reference proteome</keyword>
<comment type="catalytic activity">
    <reaction evidence="11">
        <text>O-phospho-L-threonyl-[protein] + H2O = L-threonyl-[protein] + phosphate</text>
        <dbReference type="Rhea" id="RHEA:47004"/>
        <dbReference type="Rhea" id="RHEA-COMP:11060"/>
        <dbReference type="Rhea" id="RHEA-COMP:11605"/>
        <dbReference type="ChEBI" id="CHEBI:15377"/>
        <dbReference type="ChEBI" id="CHEBI:30013"/>
        <dbReference type="ChEBI" id="CHEBI:43474"/>
        <dbReference type="ChEBI" id="CHEBI:61977"/>
        <dbReference type="EC" id="3.1.3.16"/>
    </reaction>
</comment>
<organism evidence="17 18">
    <name type="scientific">Nothoprocta perdicaria</name>
    <name type="common">Chilean tinamou</name>
    <name type="synonym">Crypturus perdicarius</name>
    <dbReference type="NCBI Taxonomy" id="30464"/>
    <lineage>
        <taxon>Eukaryota</taxon>
        <taxon>Metazoa</taxon>
        <taxon>Chordata</taxon>
        <taxon>Craniata</taxon>
        <taxon>Vertebrata</taxon>
        <taxon>Euteleostomi</taxon>
        <taxon>Archelosauria</taxon>
        <taxon>Archosauria</taxon>
        <taxon>Dinosauria</taxon>
        <taxon>Saurischia</taxon>
        <taxon>Theropoda</taxon>
        <taxon>Coelurosauria</taxon>
        <taxon>Aves</taxon>
        <taxon>Palaeognathae</taxon>
        <taxon>Tinamiformes</taxon>
        <taxon>Tinamidae</taxon>
        <taxon>Nothoprocta</taxon>
    </lineage>
</organism>
<dbReference type="GO" id="GO:0008138">
    <property type="term" value="F:protein tyrosine/serine/threonine phosphatase activity"/>
    <property type="evidence" value="ECO:0007669"/>
    <property type="project" value="InterPro"/>
</dbReference>
<evidence type="ECO:0000313" key="17">
    <source>
        <dbReference type="Ensembl" id="ENSNPEP00000012542.1"/>
    </source>
</evidence>
<feature type="region of interest" description="Disordered" evidence="15">
    <location>
        <begin position="1"/>
        <end position="23"/>
    </location>
</feature>
<gene>
    <name evidence="17" type="primary">DUSP12</name>
</gene>
<evidence type="ECO:0000256" key="1">
    <source>
        <dbReference type="ARBA" id="ARBA00004123"/>
    </source>
</evidence>
<evidence type="ECO:0000256" key="10">
    <source>
        <dbReference type="ARBA" id="ARBA00047761"/>
    </source>
</evidence>
<evidence type="ECO:0000313" key="18">
    <source>
        <dbReference type="Proteomes" id="UP000694420"/>
    </source>
</evidence>
<evidence type="ECO:0000256" key="5">
    <source>
        <dbReference type="ARBA" id="ARBA00013081"/>
    </source>
</evidence>
<dbReference type="Ensembl" id="ENSNPET00000012850.1">
    <property type="protein sequence ID" value="ENSNPEP00000012542.1"/>
    <property type="gene ID" value="ENSNPEG00000009371.1"/>
</dbReference>
<dbReference type="SUPFAM" id="SSF52799">
    <property type="entry name" value="(Phosphotyrosine protein) phosphatases II"/>
    <property type="match status" value="1"/>
</dbReference>
<evidence type="ECO:0000256" key="15">
    <source>
        <dbReference type="SAM" id="MobiDB-lite"/>
    </source>
</evidence>
<evidence type="ECO:0000256" key="6">
    <source>
        <dbReference type="ARBA" id="ARBA00022490"/>
    </source>
</evidence>
<evidence type="ECO:0000256" key="8">
    <source>
        <dbReference type="ARBA" id="ARBA00022912"/>
    </source>
</evidence>
<dbReference type="Gene3D" id="3.90.190.10">
    <property type="entry name" value="Protein tyrosine phosphatase superfamily"/>
    <property type="match status" value="1"/>
</dbReference>
<protein>
    <recommendedName>
        <fullName evidence="14">Dual specificity protein phosphatase 12</fullName>
        <ecNumber evidence="5">3.1.3.16</ecNumber>
        <ecNumber evidence="4">3.1.3.48</ecNumber>
    </recommendedName>
</protein>
<dbReference type="PROSITE" id="PS50054">
    <property type="entry name" value="TYR_PHOSPHATASE_DUAL"/>
    <property type="match status" value="1"/>
</dbReference>
<dbReference type="PIRSF" id="PIRSF000941">
    <property type="entry name" value="DUSP12"/>
    <property type="match status" value="1"/>
</dbReference>
<feature type="domain" description="Tyrosine-protein phosphatase" evidence="16">
    <location>
        <begin position="52"/>
        <end position="196"/>
    </location>
</feature>
<keyword evidence="8" id="KW-0904">Protein phosphatase</keyword>
<dbReference type="GO" id="GO:0004725">
    <property type="term" value="F:protein tyrosine phosphatase activity"/>
    <property type="evidence" value="ECO:0007669"/>
    <property type="project" value="UniProtKB-EC"/>
</dbReference>
<sequence length="365" mass="39074">HIFQPGPDGGARRAAPPCWERRRPPRRKRALLEAASFPRGVPAIMAGGQGGGMVAVLPGLYVGGAECCSSPEALAAAGVVAVLTVGAEEEAPPPPAGLRAMHVRARDEPGADLLSRFDACAAFLGAARAAGGAALCGLVHAAGVSRSAAVATAYLMKSEGLPWEEAYAALRAAKPDVGVNSGFEAQLQLYEAMGCSVDVSSPLYKRYRLQVVTEKYPELQELPREVFAADPTSICQTSNTEALYRCRKCRRSLFRSSSILSHIEGSGPTAFAHKRITDSTQLHKHGCDKCTSYFIEPVEWMEPILLGVMEGQLLCPKCTSKLGSFSWQGEQCSCGRWVTPAFQIHKSRVDEVKTLPLCNFKAAKV</sequence>
<proteinExistence type="inferred from homology"/>
<evidence type="ECO:0000256" key="14">
    <source>
        <dbReference type="ARBA" id="ARBA00068797"/>
    </source>
</evidence>
<comment type="catalytic activity">
    <reaction evidence="10">
        <text>O-phospho-L-seryl-[protein] + H2O = L-seryl-[protein] + phosphate</text>
        <dbReference type="Rhea" id="RHEA:20629"/>
        <dbReference type="Rhea" id="RHEA-COMP:9863"/>
        <dbReference type="Rhea" id="RHEA-COMP:11604"/>
        <dbReference type="ChEBI" id="CHEBI:15377"/>
        <dbReference type="ChEBI" id="CHEBI:29999"/>
        <dbReference type="ChEBI" id="CHEBI:43474"/>
        <dbReference type="ChEBI" id="CHEBI:83421"/>
        <dbReference type="EC" id="3.1.3.16"/>
    </reaction>
</comment>
<keyword evidence="9" id="KW-0539">Nucleus</keyword>
<dbReference type="InterPro" id="IPR020422">
    <property type="entry name" value="TYR_PHOSPHATASE_DUAL_dom"/>
</dbReference>
<evidence type="ECO:0000259" key="16">
    <source>
        <dbReference type="PROSITE" id="PS50054"/>
    </source>
</evidence>
<dbReference type="AlphaFoldDB" id="A0A8C6ZAA0"/>
<dbReference type="GO" id="GO:0004722">
    <property type="term" value="F:protein serine/threonine phosphatase activity"/>
    <property type="evidence" value="ECO:0007669"/>
    <property type="project" value="UniProtKB-EC"/>
</dbReference>
<dbReference type="InterPro" id="IPR016278">
    <property type="entry name" value="DUSP12"/>
</dbReference>
<dbReference type="Proteomes" id="UP000694420">
    <property type="component" value="Unplaced"/>
</dbReference>
<dbReference type="InterPro" id="IPR029021">
    <property type="entry name" value="Prot-tyrosine_phosphatase-like"/>
</dbReference>
<dbReference type="EC" id="3.1.3.48" evidence="4"/>
<comment type="subcellular location">
    <subcellularLocation>
        <location evidence="2">Cytoplasm</location>
    </subcellularLocation>
    <subcellularLocation>
        <location evidence="1">Nucleus</location>
    </subcellularLocation>
</comment>
<dbReference type="EC" id="3.1.3.16" evidence="5"/>
<reference evidence="17" key="2">
    <citation type="submission" date="2025-09" db="UniProtKB">
        <authorList>
            <consortium name="Ensembl"/>
        </authorList>
    </citation>
    <scope>IDENTIFICATION</scope>
</reference>
<comment type="similarity">
    <text evidence="3">Belongs to the protein-tyrosine phosphatase family. Non-receptor class dual specificity subfamily.</text>
</comment>
<evidence type="ECO:0000256" key="12">
    <source>
        <dbReference type="ARBA" id="ARBA00051722"/>
    </source>
</evidence>
<keyword evidence="7" id="KW-0378">Hydrolase</keyword>
<evidence type="ECO:0000256" key="3">
    <source>
        <dbReference type="ARBA" id="ARBA00008601"/>
    </source>
</evidence>
<keyword evidence="6" id="KW-0963">Cytoplasm</keyword>
<evidence type="ECO:0000256" key="9">
    <source>
        <dbReference type="ARBA" id="ARBA00023242"/>
    </source>
</evidence>
<name>A0A8C6ZAA0_NOTPE</name>
<evidence type="ECO:0000256" key="11">
    <source>
        <dbReference type="ARBA" id="ARBA00048336"/>
    </source>
</evidence>
<accession>A0A8C6ZAA0</accession>
<evidence type="ECO:0000256" key="2">
    <source>
        <dbReference type="ARBA" id="ARBA00004496"/>
    </source>
</evidence>
<comment type="catalytic activity">
    <reaction evidence="12">
        <text>O-phospho-L-tyrosyl-[protein] + H2O = L-tyrosyl-[protein] + phosphate</text>
        <dbReference type="Rhea" id="RHEA:10684"/>
        <dbReference type="Rhea" id="RHEA-COMP:10136"/>
        <dbReference type="Rhea" id="RHEA-COMP:20101"/>
        <dbReference type="ChEBI" id="CHEBI:15377"/>
        <dbReference type="ChEBI" id="CHEBI:43474"/>
        <dbReference type="ChEBI" id="CHEBI:46858"/>
        <dbReference type="ChEBI" id="CHEBI:61978"/>
        <dbReference type="EC" id="3.1.3.48"/>
    </reaction>
</comment>
<evidence type="ECO:0000256" key="13">
    <source>
        <dbReference type="ARBA" id="ARBA00059753"/>
    </source>
</evidence>
<dbReference type="GO" id="GO:0005634">
    <property type="term" value="C:nucleus"/>
    <property type="evidence" value="ECO:0007669"/>
    <property type="project" value="UniProtKB-SubCell"/>
</dbReference>
<dbReference type="GO" id="GO:0005737">
    <property type="term" value="C:cytoplasm"/>
    <property type="evidence" value="ECO:0007669"/>
    <property type="project" value="UniProtKB-SubCell"/>
</dbReference>
<dbReference type="PANTHER" id="PTHR45848:SF4">
    <property type="entry name" value="DUAL SPECIFICITY PROTEIN PHOSPHATASE 12"/>
    <property type="match status" value="1"/>
</dbReference>